<dbReference type="EMBL" id="CACTIH010007304">
    <property type="protein sequence ID" value="CAA3008749.1"/>
    <property type="molecule type" value="Genomic_DNA"/>
</dbReference>
<gene>
    <name evidence="1" type="ORF">OLEA9_A116310</name>
</gene>
<dbReference type="Gramene" id="OE9A116310T1">
    <property type="protein sequence ID" value="OE9A116310C1"/>
    <property type="gene ID" value="OE9A116310"/>
</dbReference>
<proteinExistence type="predicted"/>
<keyword evidence="2" id="KW-1185">Reference proteome</keyword>
<comment type="caution">
    <text evidence="1">The sequence shown here is derived from an EMBL/GenBank/DDBJ whole genome shotgun (WGS) entry which is preliminary data.</text>
</comment>
<dbReference type="Proteomes" id="UP000594638">
    <property type="component" value="Unassembled WGS sequence"/>
</dbReference>
<accession>A0A8S0TS86</accession>
<evidence type="ECO:0000313" key="1">
    <source>
        <dbReference type="EMBL" id="CAA3008749.1"/>
    </source>
</evidence>
<protein>
    <submittedName>
        <fullName evidence="1">Uncharacterized protein</fullName>
    </submittedName>
</protein>
<organism evidence="1 2">
    <name type="scientific">Olea europaea subsp. europaea</name>
    <dbReference type="NCBI Taxonomy" id="158383"/>
    <lineage>
        <taxon>Eukaryota</taxon>
        <taxon>Viridiplantae</taxon>
        <taxon>Streptophyta</taxon>
        <taxon>Embryophyta</taxon>
        <taxon>Tracheophyta</taxon>
        <taxon>Spermatophyta</taxon>
        <taxon>Magnoliopsida</taxon>
        <taxon>eudicotyledons</taxon>
        <taxon>Gunneridae</taxon>
        <taxon>Pentapetalae</taxon>
        <taxon>asterids</taxon>
        <taxon>lamiids</taxon>
        <taxon>Lamiales</taxon>
        <taxon>Oleaceae</taxon>
        <taxon>Oleeae</taxon>
        <taxon>Olea</taxon>
    </lineage>
</organism>
<dbReference type="AlphaFoldDB" id="A0A8S0TS86"/>
<name>A0A8S0TS86_OLEEU</name>
<sequence>MDRVLSVSRLRQMSRMATWGIEYVVEEWLEEVLEFVIVVDLKATSLPNAQRNADVHHASMDSRSASSSKRRLSIKVVYFFDAVPIVVFGDELSKKSQAINPLAARMPQLMMQQMKE</sequence>
<evidence type="ECO:0000313" key="2">
    <source>
        <dbReference type="Proteomes" id="UP000594638"/>
    </source>
</evidence>
<reference evidence="1 2" key="1">
    <citation type="submission" date="2019-12" db="EMBL/GenBank/DDBJ databases">
        <authorList>
            <person name="Alioto T."/>
            <person name="Alioto T."/>
            <person name="Gomez Garrido J."/>
        </authorList>
    </citation>
    <scope>NUCLEOTIDE SEQUENCE [LARGE SCALE GENOMIC DNA]</scope>
</reference>